<keyword evidence="2" id="KW-0812">Transmembrane</keyword>
<dbReference type="PANTHER" id="PTHR24044">
    <property type="entry name" value="NOTCH LIGAND FAMILY MEMBER"/>
    <property type="match status" value="1"/>
</dbReference>
<dbReference type="PROSITE" id="PS00022">
    <property type="entry name" value="EGF_1"/>
    <property type="match status" value="2"/>
</dbReference>
<feature type="chain" id="PRO_5037848967" evidence="3">
    <location>
        <begin position="19"/>
        <end position="328"/>
    </location>
</feature>
<evidence type="ECO:0000256" key="3">
    <source>
        <dbReference type="SAM" id="SignalP"/>
    </source>
</evidence>
<evidence type="ECO:0000259" key="4">
    <source>
        <dbReference type="PROSITE" id="PS50026"/>
    </source>
</evidence>
<keyword evidence="1" id="KW-1015">Disulfide bond</keyword>
<keyword evidence="2" id="KW-1133">Transmembrane helix</keyword>
<feature type="domain" description="EGF-like" evidence="4">
    <location>
        <begin position="180"/>
        <end position="215"/>
    </location>
</feature>
<dbReference type="InterPro" id="IPR050906">
    <property type="entry name" value="Notch_signaling"/>
</dbReference>
<dbReference type="AlphaFoldDB" id="A0A914E0N3"/>
<sequence length="328" mass="37598">MIIKLLFLTALAFNLTFADSVESELYRSEENVSPENYFTQNQLSSLENVNKIRAKRKLLEILKNGTMCAHGGTYSNGKCLCVYPFTGPRCVDFACEHGLSVGPRYDPESHFFSRKCICDEHYTGEYCNIPVADQCNDRGEYHNGHCKCHGYYFGPKCQYVGKCVNGKLQQGACECEYGFEGDYCDQIVCHHGYPDKHDPHNKCICPPRHKGRFCDECLDEGEHVLPYPNCTKESVPSHARLSRQTTDEQIMLRILIILAVISILLALVVAMFVMHWARNRFTEAERQEQRQRVDEERKAMLNSVFGHDMGKSYLSNEFDNLMLIDDLK</sequence>
<dbReference type="PANTHER" id="PTHR24044:SF490">
    <property type="entry name" value="EGF-LIKE DOMAIN-CONTAINING PROTEIN"/>
    <property type="match status" value="1"/>
</dbReference>
<reference evidence="6" key="1">
    <citation type="submission" date="2022-11" db="UniProtKB">
        <authorList>
            <consortium name="WormBaseParasite"/>
        </authorList>
    </citation>
    <scope>IDENTIFICATION</scope>
</reference>
<feature type="signal peptide" evidence="3">
    <location>
        <begin position="1"/>
        <end position="18"/>
    </location>
</feature>
<dbReference type="PROSITE" id="PS50026">
    <property type="entry name" value="EGF_3"/>
    <property type="match status" value="1"/>
</dbReference>
<feature type="disulfide bond" evidence="1">
    <location>
        <begin position="205"/>
        <end position="214"/>
    </location>
</feature>
<dbReference type="GO" id="GO:0005112">
    <property type="term" value="F:Notch binding"/>
    <property type="evidence" value="ECO:0007669"/>
    <property type="project" value="TreeGrafter"/>
</dbReference>
<evidence type="ECO:0000256" key="2">
    <source>
        <dbReference type="SAM" id="Phobius"/>
    </source>
</evidence>
<dbReference type="Gene3D" id="2.10.25.10">
    <property type="entry name" value="Laminin"/>
    <property type="match status" value="1"/>
</dbReference>
<feature type="transmembrane region" description="Helical" evidence="2">
    <location>
        <begin position="250"/>
        <end position="277"/>
    </location>
</feature>
<organism evidence="5 6">
    <name type="scientific">Acrobeloides nanus</name>
    <dbReference type="NCBI Taxonomy" id="290746"/>
    <lineage>
        <taxon>Eukaryota</taxon>
        <taxon>Metazoa</taxon>
        <taxon>Ecdysozoa</taxon>
        <taxon>Nematoda</taxon>
        <taxon>Chromadorea</taxon>
        <taxon>Rhabditida</taxon>
        <taxon>Tylenchina</taxon>
        <taxon>Cephalobomorpha</taxon>
        <taxon>Cephaloboidea</taxon>
        <taxon>Cephalobidae</taxon>
        <taxon>Acrobeloides</taxon>
    </lineage>
</organism>
<evidence type="ECO:0000256" key="1">
    <source>
        <dbReference type="PROSITE-ProRule" id="PRU00076"/>
    </source>
</evidence>
<keyword evidence="3" id="KW-0732">Signal</keyword>
<evidence type="ECO:0000313" key="5">
    <source>
        <dbReference type="Proteomes" id="UP000887540"/>
    </source>
</evidence>
<dbReference type="Proteomes" id="UP000887540">
    <property type="component" value="Unplaced"/>
</dbReference>
<comment type="caution">
    <text evidence="1">Lacks conserved residue(s) required for the propagation of feature annotation.</text>
</comment>
<keyword evidence="2" id="KW-0472">Membrane</keyword>
<name>A0A914E0N3_9BILA</name>
<proteinExistence type="predicted"/>
<keyword evidence="1" id="KW-0245">EGF-like domain</keyword>
<protein>
    <submittedName>
        <fullName evidence="6">EGF-like domain-containing protein</fullName>
    </submittedName>
</protein>
<evidence type="ECO:0000313" key="6">
    <source>
        <dbReference type="WBParaSite" id="ACRNAN_scaffold4820.g11739.t1"/>
    </source>
</evidence>
<dbReference type="InterPro" id="IPR000742">
    <property type="entry name" value="EGF"/>
</dbReference>
<accession>A0A914E0N3</accession>
<dbReference type="WBParaSite" id="ACRNAN_scaffold4820.g11739.t1">
    <property type="protein sequence ID" value="ACRNAN_scaffold4820.g11739.t1"/>
    <property type="gene ID" value="ACRNAN_scaffold4820.g11739"/>
</dbReference>
<keyword evidence="5" id="KW-1185">Reference proteome</keyword>